<protein>
    <submittedName>
        <fullName evidence="5">Iron-regulated protein FrpC, truncated</fullName>
    </submittedName>
</protein>
<comment type="subcellular location">
    <subcellularLocation>
        <location evidence="1">Secreted</location>
    </subcellularLocation>
</comment>
<dbReference type="PANTHER" id="PTHR38340:SF1">
    <property type="entry name" value="S-LAYER PROTEIN"/>
    <property type="match status" value="1"/>
</dbReference>
<dbReference type="InterPro" id="IPR018511">
    <property type="entry name" value="Hemolysin-typ_Ca-bd_CS"/>
</dbReference>
<keyword evidence="6" id="KW-1185">Reference proteome</keyword>
<dbReference type="PROSITE" id="PS00330">
    <property type="entry name" value="HEMOLYSIN_CALCIUM"/>
    <property type="match status" value="3"/>
</dbReference>
<dbReference type="InterPro" id="IPR010566">
    <property type="entry name" value="Haemolys_ca-bd"/>
</dbReference>
<evidence type="ECO:0000256" key="3">
    <source>
        <dbReference type="ARBA" id="ARBA00022837"/>
    </source>
</evidence>
<dbReference type="STRING" id="493.BWD07_05660"/>
<evidence type="ECO:0000256" key="1">
    <source>
        <dbReference type="ARBA" id="ARBA00004613"/>
    </source>
</evidence>
<dbReference type="Pfam" id="PF00353">
    <property type="entry name" value="HemolysinCabind"/>
    <property type="match status" value="3"/>
</dbReference>
<keyword evidence="3" id="KW-0106">Calcium</keyword>
<keyword evidence="2" id="KW-0964">Secreted</keyword>
<dbReference type="InterPro" id="IPR050557">
    <property type="entry name" value="RTX_toxin/Mannuronan_C5-epim"/>
</dbReference>
<dbReference type="Gene3D" id="2.150.10.10">
    <property type="entry name" value="Serralysin-like metalloprotease, C-terminal"/>
    <property type="match status" value="2"/>
</dbReference>
<dbReference type="GO" id="GO:0005576">
    <property type="term" value="C:extracellular region"/>
    <property type="evidence" value="ECO:0007669"/>
    <property type="project" value="UniProtKB-SubCell"/>
</dbReference>
<reference evidence="5 6" key="1">
    <citation type="submission" date="2018-12" db="EMBL/GenBank/DDBJ databases">
        <authorList>
            <consortium name="Pathogen Informatics"/>
        </authorList>
    </citation>
    <scope>NUCLEOTIDE SEQUENCE [LARGE SCALE GENOMIC DNA]</scope>
    <source>
        <strain evidence="5 6">NCTC10296</strain>
    </source>
</reference>
<sequence>MSAFGFKASYAYYCAPTGGKQWDFGKSWGYGKGSFNKSWGYGKDFCYDKNWGKDFGKGWGYSKDAYLKGWGYGYGKGWDYGYGKQPKGSWCWDSKKGWYFESYSKVPSDKNDLVYGTDKDDDISTGKGNDIIIAKDGNDVLDGESGRDIMVGGNGNDTYYVDNKCDVVVEKADQGDDTILSSVNIAAPANVENISLLTDNNLTAIGNKLNNVLHGNDGHNFLKSLEGNDNLYGHAGNDILVGGNGNDFLNGGAGCDVLNGGAGCDTYVFGRGFDNDVIYDCDTNPEHNDILQFNGDITASDLCFERVGNDLLINIASQAEDGGKTSEDSITINNWFKGSQYQIEEFVFTDSNVTWDAKQIADAVNCYSCADTGLSSSVQDQIQAQTQICC</sequence>
<dbReference type="PANTHER" id="PTHR38340">
    <property type="entry name" value="S-LAYER PROTEIN"/>
    <property type="match status" value="1"/>
</dbReference>
<evidence type="ECO:0000256" key="2">
    <source>
        <dbReference type="ARBA" id="ARBA00022525"/>
    </source>
</evidence>
<name>A0A1X3CXQ1_9NEIS</name>
<gene>
    <name evidence="5" type="primary">frpC1_1</name>
    <name evidence="5" type="ORF">NCTC10296_00159</name>
</gene>
<dbReference type="KEGG" id="nci:NCTC10296_00159"/>
<proteinExistence type="predicted"/>
<evidence type="ECO:0000313" key="6">
    <source>
        <dbReference type="Proteomes" id="UP000279284"/>
    </source>
</evidence>
<organism evidence="5 6">
    <name type="scientific">Neisseria canis</name>
    <dbReference type="NCBI Taxonomy" id="493"/>
    <lineage>
        <taxon>Bacteria</taxon>
        <taxon>Pseudomonadati</taxon>
        <taxon>Pseudomonadota</taxon>
        <taxon>Betaproteobacteria</taxon>
        <taxon>Neisseriales</taxon>
        <taxon>Neisseriaceae</taxon>
        <taxon>Neisseria</taxon>
    </lineage>
</organism>
<evidence type="ECO:0000313" key="5">
    <source>
        <dbReference type="EMBL" id="VEE99082.1"/>
    </source>
</evidence>
<evidence type="ECO:0000259" key="4">
    <source>
        <dbReference type="Pfam" id="PF06594"/>
    </source>
</evidence>
<dbReference type="Proteomes" id="UP000279284">
    <property type="component" value="Chromosome"/>
</dbReference>
<dbReference type="InterPro" id="IPR001343">
    <property type="entry name" value="Hemolysn_Ca-bd"/>
</dbReference>
<dbReference type="Pfam" id="PF06594">
    <property type="entry name" value="HCBP_related"/>
    <property type="match status" value="1"/>
</dbReference>
<accession>A0A1X3CXQ1</accession>
<dbReference type="RefSeq" id="WP_158087829.1">
    <property type="nucleotide sequence ID" value="NZ_CAUJPY010000016.1"/>
</dbReference>
<dbReference type="PRINTS" id="PR00313">
    <property type="entry name" value="CABNDNGRPT"/>
</dbReference>
<dbReference type="GO" id="GO:0005509">
    <property type="term" value="F:calcium ion binding"/>
    <property type="evidence" value="ECO:0007669"/>
    <property type="project" value="InterPro"/>
</dbReference>
<dbReference type="OrthoDB" id="8602163at2"/>
<feature type="domain" description="Haemolysin-type calcium binding-related" evidence="4">
    <location>
        <begin position="324"/>
        <end position="358"/>
    </location>
</feature>
<dbReference type="InterPro" id="IPR011049">
    <property type="entry name" value="Serralysin-like_metalloprot_C"/>
</dbReference>
<dbReference type="SUPFAM" id="SSF51120">
    <property type="entry name" value="beta-Roll"/>
    <property type="match status" value="2"/>
</dbReference>
<dbReference type="AlphaFoldDB" id="A0A1X3CXQ1"/>
<dbReference type="EMBL" id="LR134313">
    <property type="protein sequence ID" value="VEE99082.1"/>
    <property type="molecule type" value="Genomic_DNA"/>
</dbReference>